<organism evidence="2 3">
    <name type="scientific">Phytophthora fragariae</name>
    <dbReference type="NCBI Taxonomy" id="53985"/>
    <lineage>
        <taxon>Eukaryota</taxon>
        <taxon>Sar</taxon>
        <taxon>Stramenopiles</taxon>
        <taxon>Oomycota</taxon>
        <taxon>Peronosporomycetes</taxon>
        <taxon>Peronosporales</taxon>
        <taxon>Peronosporaceae</taxon>
        <taxon>Phytophthora</taxon>
    </lineage>
</organism>
<sequence length="170" mass="19502">MMSGTTSATSGKPKSGLEVNTKGVPVIWNGERWGFYEALMMSLFEEDSLEDIATGKAKPPDPSASNADKNDWKQNQATIKRLILGSVSAMWRTLEELFEASKNQTLFVHQQRQLVHQLRNTRAKREDDINLHLGKLYYIRDRLATMKYTVQDRDMVDAMLKSLPRHVKYQ</sequence>
<dbReference type="Pfam" id="PF14223">
    <property type="entry name" value="Retrotran_gag_2"/>
    <property type="match status" value="1"/>
</dbReference>
<dbReference type="Proteomes" id="UP000486351">
    <property type="component" value="Unassembled WGS sequence"/>
</dbReference>
<dbReference type="AlphaFoldDB" id="A0A6G0R090"/>
<name>A0A6G0R090_9STRA</name>
<proteinExistence type="predicted"/>
<reference evidence="2 3" key="1">
    <citation type="submission" date="2018-09" db="EMBL/GenBank/DDBJ databases">
        <title>Genomic investigation of the strawberry pathogen Phytophthora fragariae indicates pathogenicity is determined by transcriptional variation in three key races.</title>
        <authorList>
            <person name="Adams T.M."/>
            <person name="Armitage A.D."/>
            <person name="Sobczyk M.K."/>
            <person name="Bates H.J."/>
            <person name="Dunwell J.M."/>
            <person name="Nellist C.F."/>
            <person name="Harrison R.J."/>
        </authorList>
    </citation>
    <scope>NUCLEOTIDE SEQUENCE [LARGE SCALE GENOMIC DNA]</scope>
    <source>
        <strain evidence="2 3">NOV-77</strain>
    </source>
</reference>
<protein>
    <submittedName>
        <fullName evidence="2">Uncharacterized protein</fullName>
    </submittedName>
</protein>
<evidence type="ECO:0000256" key="1">
    <source>
        <dbReference type="SAM" id="MobiDB-lite"/>
    </source>
</evidence>
<evidence type="ECO:0000313" key="3">
    <source>
        <dbReference type="Proteomes" id="UP000486351"/>
    </source>
</evidence>
<dbReference type="EMBL" id="QXFY01001763">
    <property type="protein sequence ID" value="KAE9310026.1"/>
    <property type="molecule type" value="Genomic_DNA"/>
</dbReference>
<feature type="region of interest" description="Disordered" evidence="1">
    <location>
        <begin position="53"/>
        <end position="72"/>
    </location>
</feature>
<feature type="compositionally biased region" description="Polar residues" evidence="1">
    <location>
        <begin position="63"/>
        <end position="72"/>
    </location>
</feature>
<gene>
    <name evidence="2" type="ORF">PF008_g20554</name>
</gene>
<comment type="caution">
    <text evidence="2">The sequence shown here is derived from an EMBL/GenBank/DDBJ whole genome shotgun (WGS) entry which is preliminary data.</text>
</comment>
<accession>A0A6G0R090</accession>
<evidence type="ECO:0000313" key="2">
    <source>
        <dbReference type="EMBL" id="KAE9310026.1"/>
    </source>
</evidence>